<proteinExistence type="predicted"/>
<protein>
    <submittedName>
        <fullName evidence="1">Uncharacterized protein</fullName>
    </submittedName>
</protein>
<dbReference type="EMBL" id="JH713910">
    <property type="protein sequence ID" value="EFO13172.2"/>
    <property type="molecule type" value="Genomic_DNA"/>
</dbReference>
<organism evidence="1">
    <name type="scientific">Loa loa</name>
    <name type="common">Eye worm</name>
    <name type="synonym">Filaria loa</name>
    <dbReference type="NCBI Taxonomy" id="7209"/>
    <lineage>
        <taxon>Eukaryota</taxon>
        <taxon>Metazoa</taxon>
        <taxon>Ecdysozoa</taxon>
        <taxon>Nematoda</taxon>
        <taxon>Chromadorea</taxon>
        <taxon>Rhabditida</taxon>
        <taxon>Spirurina</taxon>
        <taxon>Spiruromorpha</taxon>
        <taxon>Filarioidea</taxon>
        <taxon>Onchocercidae</taxon>
        <taxon>Loa</taxon>
    </lineage>
</organism>
<reference evidence="1" key="1">
    <citation type="submission" date="2012-04" db="EMBL/GenBank/DDBJ databases">
        <title>The Genome Sequence of Loa loa.</title>
        <authorList>
            <consortium name="The Broad Institute Genome Sequencing Platform"/>
            <consortium name="Broad Institute Genome Sequencing Center for Infectious Disease"/>
            <person name="Nutman T.B."/>
            <person name="Fink D.L."/>
            <person name="Russ C."/>
            <person name="Young S."/>
            <person name="Zeng Q."/>
            <person name="Gargeya S."/>
            <person name="Alvarado L."/>
            <person name="Berlin A."/>
            <person name="Chapman S.B."/>
            <person name="Chen Z."/>
            <person name="Freedman E."/>
            <person name="Gellesch M."/>
            <person name="Goldberg J."/>
            <person name="Griggs A."/>
            <person name="Gujja S."/>
            <person name="Heilman E.R."/>
            <person name="Heiman D."/>
            <person name="Howarth C."/>
            <person name="Mehta T."/>
            <person name="Neiman D."/>
            <person name="Pearson M."/>
            <person name="Roberts A."/>
            <person name="Saif S."/>
            <person name="Shea T."/>
            <person name="Shenoy N."/>
            <person name="Sisk P."/>
            <person name="Stolte C."/>
            <person name="Sykes S."/>
            <person name="White J."/>
            <person name="Yandava C."/>
            <person name="Haas B."/>
            <person name="Henn M.R."/>
            <person name="Nusbaum C."/>
            <person name="Birren B."/>
        </authorList>
    </citation>
    <scope>NUCLEOTIDE SEQUENCE [LARGE SCALE GENOMIC DNA]</scope>
</reference>
<gene>
    <name evidence="1" type="ORF">LOAG_15359</name>
</gene>
<dbReference type="GeneID" id="9952848"/>
<evidence type="ECO:0000313" key="1">
    <source>
        <dbReference type="EMBL" id="EFO13172.2"/>
    </source>
</evidence>
<dbReference type="RefSeq" id="XP_003150897.2">
    <property type="nucleotide sequence ID" value="XM_003150849.2"/>
</dbReference>
<name>A0A1S0TFW8_LOALO</name>
<feature type="non-terminal residue" evidence="1">
    <location>
        <position position="56"/>
    </location>
</feature>
<dbReference type="OrthoDB" id="5835829at2759"/>
<dbReference type="CTD" id="9952848"/>
<accession>A0A1S0TFW8</accession>
<dbReference type="AlphaFoldDB" id="A0A1S0TFW8"/>
<dbReference type="InParanoid" id="A0A1S0TFW8"/>
<feature type="non-terminal residue" evidence="1">
    <location>
        <position position="1"/>
    </location>
</feature>
<dbReference type="KEGG" id="loa:LOAG_15359"/>
<sequence length="56" mass="6358">TEFAPVLFKSFDSIGSKLAKIIRIDADPEISKMMNIEIFAQNAWLENQESIFSLIP</sequence>